<keyword evidence="1" id="KW-0812">Transmembrane</keyword>
<dbReference type="Proteomes" id="UP000535838">
    <property type="component" value="Unassembled WGS sequence"/>
</dbReference>
<evidence type="ECO:0000313" key="3">
    <source>
        <dbReference type="Proteomes" id="UP000535838"/>
    </source>
</evidence>
<keyword evidence="3" id="KW-1185">Reference proteome</keyword>
<keyword evidence="1" id="KW-0472">Membrane</keyword>
<reference evidence="2 3" key="1">
    <citation type="submission" date="2020-08" db="EMBL/GenBank/DDBJ databases">
        <title>Cohnella phylogeny.</title>
        <authorList>
            <person name="Dunlap C."/>
        </authorList>
    </citation>
    <scope>NUCLEOTIDE SEQUENCE [LARGE SCALE GENOMIC DNA]</scope>
    <source>
        <strain evidence="2 3">DSM 25241</strain>
    </source>
</reference>
<organism evidence="2 3">
    <name type="scientific">Cohnella thailandensis</name>
    <dbReference type="NCBI Taxonomy" id="557557"/>
    <lineage>
        <taxon>Bacteria</taxon>
        <taxon>Bacillati</taxon>
        <taxon>Bacillota</taxon>
        <taxon>Bacilli</taxon>
        <taxon>Bacillales</taxon>
        <taxon>Paenibacillaceae</taxon>
        <taxon>Cohnella</taxon>
    </lineage>
</organism>
<proteinExistence type="predicted"/>
<name>A0A841T2J2_9BACL</name>
<keyword evidence="1" id="KW-1133">Transmembrane helix</keyword>
<comment type="caution">
    <text evidence="2">The sequence shown here is derived from an EMBL/GenBank/DDBJ whole genome shotgun (WGS) entry which is preliminary data.</text>
</comment>
<feature type="transmembrane region" description="Helical" evidence="1">
    <location>
        <begin position="12"/>
        <end position="29"/>
    </location>
</feature>
<sequence>MMDVVRPILWSIHLWFFASLLVFVAFRLRRALGGRGFRRRQGEEALAQLDLRFAKGELSESEYRRHKELLREDRRNEP</sequence>
<dbReference type="AlphaFoldDB" id="A0A841T2J2"/>
<dbReference type="EMBL" id="JACJVQ010000019">
    <property type="protein sequence ID" value="MBB6636588.1"/>
    <property type="molecule type" value="Genomic_DNA"/>
</dbReference>
<gene>
    <name evidence="2" type="ORF">H7B67_20895</name>
</gene>
<evidence type="ECO:0000256" key="1">
    <source>
        <dbReference type="SAM" id="Phobius"/>
    </source>
</evidence>
<accession>A0A841T2J2</accession>
<protein>
    <submittedName>
        <fullName evidence="2">SHOCT domain-containing protein</fullName>
    </submittedName>
</protein>
<evidence type="ECO:0000313" key="2">
    <source>
        <dbReference type="EMBL" id="MBB6636588.1"/>
    </source>
</evidence>
<dbReference type="RefSeq" id="WP_185121806.1">
    <property type="nucleotide sequence ID" value="NZ_JACJVQ010000019.1"/>
</dbReference>